<proteinExistence type="predicted"/>
<dbReference type="GO" id="GO:0008168">
    <property type="term" value="F:methyltransferase activity"/>
    <property type="evidence" value="ECO:0007669"/>
    <property type="project" value="UniProtKB-KW"/>
</dbReference>
<reference evidence="2" key="1">
    <citation type="submission" date="2020-12" db="EMBL/GenBank/DDBJ databases">
        <title>Sanguibacter suaedae sp. nov., isolated from Suaeda aralocaspica.</title>
        <authorList>
            <person name="Ma Q."/>
        </authorList>
    </citation>
    <scope>NUCLEOTIDE SEQUENCE</scope>
    <source>
        <strain evidence="2">YZGR15</strain>
    </source>
</reference>
<organism evidence="2 3">
    <name type="scientific">Sanguibacter suaedae</name>
    <dbReference type="NCBI Taxonomy" id="2795737"/>
    <lineage>
        <taxon>Bacteria</taxon>
        <taxon>Bacillati</taxon>
        <taxon>Actinomycetota</taxon>
        <taxon>Actinomycetes</taxon>
        <taxon>Micrococcales</taxon>
        <taxon>Sanguibacteraceae</taxon>
        <taxon>Sanguibacter</taxon>
    </lineage>
</organism>
<dbReference type="Proteomes" id="UP000602087">
    <property type="component" value="Unassembled WGS sequence"/>
</dbReference>
<evidence type="ECO:0000259" key="1">
    <source>
        <dbReference type="Pfam" id="PF13649"/>
    </source>
</evidence>
<dbReference type="CDD" id="cd02440">
    <property type="entry name" value="AdoMet_MTases"/>
    <property type="match status" value="1"/>
</dbReference>
<keyword evidence="3" id="KW-1185">Reference proteome</keyword>
<keyword evidence="2" id="KW-0808">Transferase</keyword>
<dbReference type="AlphaFoldDB" id="A0A934I5U7"/>
<feature type="domain" description="Methyltransferase" evidence="1">
    <location>
        <begin position="2"/>
        <end position="71"/>
    </location>
</feature>
<comment type="caution">
    <text evidence="2">The sequence shown here is derived from an EMBL/GenBank/DDBJ whole genome shotgun (WGS) entry which is preliminary data.</text>
</comment>
<keyword evidence="2" id="KW-0489">Methyltransferase</keyword>
<dbReference type="InterPro" id="IPR029063">
    <property type="entry name" value="SAM-dependent_MTases_sf"/>
</dbReference>
<gene>
    <name evidence="2" type="ORF">JAV76_01810</name>
</gene>
<dbReference type="InterPro" id="IPR041698">
    <property type="entry name" value="Methyltransf_25"/>
</dbReference>
<evidence type="ECO:0000313" key="2">
    <source>
        <dbReference type="EMBL" id="MBI9113747.1"/>
    </source>
</evidence>
<sequence length="186" mass="20115">MGIDPSATMLSWARAQPGAMDVTWIEGDAARIAPTGDVDLVLATGNAIMHLDDDQLAEALTRIAGALRPGGVVSFESRNPAAREWETWTKDATLARRDTPVGPLVEWVEVAEVAGERVTFESHTVLPGGDPRVRTSVLHFRGAHAFETALLEAGLVDIEVRAGWLGESVTERSRLVVYRACTRLTT</sequence>
<dbReference type="Gene3D" id="3.40.50.150">
    <property type="entry name" value="Vaccinia Virus protein VP39"/>
    <property type="match status" value="1"/>
</dbReference>
<dbReference type="SUPFAM" id="SSF53335">
    <property type="entry name" value="S-adenosyl-L-methionine-dependent methyltransferases"/>
    <property type="match status" value="1"/>
</dbReference>
<dbReference type="Pfam" id="PF13649">
    <property type="entry name" value="Methyltransf_25"/>
    <property type="match status" value="1"/>
</dbReference>
<dbReference type="EMBL" id="JAEINH010000001">
    <property type="protein sequence ID" value="MBI9113747.1"/>
    <property type="molecule type" value="Genomic_DNA"/>
</dbReference>
<accession>A0A934I5U7</accession>
<protein>
    <submittedName>
        <fullName evidence="2">Class I SAM-dependent methyltransferase</fullName>
    </submittedName>
</protein>
<evidence type="ECO:0000313" key="3">
    <source>
        <dbReference type="Proteomes" id="UP000602087"/>
    </source>
</evidence>
<dbReference type="GO" id="GO:0032259">
    <property type="term" value="P:methylation"/>
    <property type="evidence" value="ECO:0007669"/>
    <property type="project" value="UniProtKB-KW"/>
</dbReference>
<name>A0A934I5U7_9MICO</name>